<evidence type="ECO:0000313" key="8">
    <source>
        <dbReference type="EMBL" id="EEH53933.1"/>
    </source>
</evidence>
<dbReference type="RefSeq" id="XP_003062221.1">
    <property type="nucleotide sequence ID" value="XM_003062175.1"/>
</dbReference>
<protein>
    <submittedName>
        <fullName evidence="8">Predicted protein</fullName>
    </submittedName>
</protein>
<dbReference type="InterPro" id="IPR035996">
    <property type="entry name" value="4pyrrol_Methylase_sf"/>
</dbReference>
<evidence type="ECO:0000256" key="3">
    <source>
        <dbReference type="ARBA" id="ARBA00022603"/>
    </source>
</evidence>
<evidence type="ECO:0000259" key="7">
    <source>
        <dbReference type="Pfam" id="PF00590"/>
    </source>
</evidence>
<feature type="compositionally biased region" description="Low complexity" evidence="6">
    <location>
        <begin position="25"/>
        <end position="40"/>
    </location>
</feature>
<feature type="region of interest" description="Disordered" evidence="6">
    <location>
        <begin position="1"/>
        <end position="64"/>
    </location>
</feature>
<name>C1N229_MICPC</name>
<dbReference type="OrthoDB" id="289942at2759"/>
<keyword evidence="1" id="KW-0963">Cytoplasm</keyword>
<keyword evidence="4" id="KW-0808">Transferase</keyword>
<organism evidence="9">
    <name type="scientific">Micromonas pusilla (strain CCMP1545)</name>
    <name type="common">Picoplanktonic green alga</name>
    <dbReference type="NCBI Taxonomy" id="564608"/>
    <lineage>
        <taxon>Eukaryota</taxon>
        <taxon>Viridiplantae</taxon>
        <taxon>Chlorophyta</taxon>
        <taxon>Mamiellophyceae</taxon>
        <taxon>Mamiellales</taxon>
        <taxon>Mamiellaceae</taxon>
        <taxon>Micromonas</taxon>
    </lineage>
</organism>
<dbReference type="eggNOG" id="ENOG502QQ7V">
    <property type="taxonomic scope" value="Eukaryota"/>
</dbReference>
<evidence type="ECO:0000256" key="1">
    <source>
        <dbReference type="ARBA" id="ARBA00022490"/>
    </source>
</evidence>
<dbReference type="CDD" id="cd11648">
    <property type="entry name" value="RsmI"/>
    <property type="match status" value="1"/>
</dbReference>
<keyword evidence="9" id="KW-1185">Reference proteome</keyword>
<dbReference type="SUPFAM" id="SSF53790">
    <property type="entry name" value="Tetrapyrrole methylase"/>
    <property type="match status" value="1"/>
</dbReference>
<dbReference type="InterPro" id="IPR014776">
    <property type="entry name" value="4pyrrole_Mease_sub2"/>
</dbReference>
<evidence type="ECO:0000256" key="2">
    <source>
        <dbReference type="ARBA" id="ARBA00022552"/>
    </source>
</evidence>
<evidence type="ECO:0000256" key="6">
    <source>
        <dbReference type="SAM" id="MobiDB-lite"/>
    </source>
</evidence>
<dbReference type="PANTHER" id="PTHR46111">
    <property type="entry name" value="RIBOSOMAL RNA SMALL SUBUNIT METHYLTRANSFERASE I"/>
    <property type="match status" value="1"/>
</dbReference>
<keyword evidence="3" id="KW-0489">Methyltransferase</keyword>
<evidence type="ECO:0000256" key="5">
    <source>
        <dbReference type="ARBA" id="ARBA00022691"/>
    </source>
</evidence>
<dbReference type="InterPro" id="IPR008189">
    <property type="entry name" value="rRNA_ssu_MeTfrase_I"/>
</dbReference>
<dbReference type="Proteomes" id="UP000001876">
    <property type="component" value="Unassembled WGS sequence"/>
</dbReference>
<dbReference type="FunFam" id="3.40.1010.10:FF:000007">
    <property type="entry name" value="Ribosomal RNA small subunit methyltransferase I"/>
    <property type="match status" value="1"/>
</dbReference>
<dbReference type="OMA" id="PVVFYES"/>
<dbReference type="PANTHER" id="PTHR46111:SF1">
    <property type="entry name" value="RIBOSOMAL RNA SMALL SUBUNIT METHYLTRANSFERASE I"/>
    <property type="match status" value="1"/>
</dbReference>
<feature type="compositionally biased region" description="Acidic residues" evidence="6">
    <location>
        <begin position="1"/>
        <end position="24"/>
    </location>
</feature>
<dbReference type="Gene3D" id="3.40.1010.10">
    <property type="entry name" value="Cobalt-precorrin-4 Transmethylase, Domain 1"/>
    <property type="match status" value="1"/>
</dbReference>
<gene>
    <name evidence="8" type="ORF">MICPUCDRAFT_21165</name>
</gene>
<keyword evidence="5" id="KW-0949">S-adenosyl-L-methionine</keyword>
<dbReference type="GO" id="GO:0008168">
    <property type="term" value="F:methyltransferase activity"/>
    <property type="evidence" value="ECO:0007669"/>
    <property type="project" value="UniProtKB-KW"/>
</dbReference>
<accession>C1N229</accession>
<sequence length="389" mass="41187">MYDPSEYPDEEEEEEEEEEDDDAVAGDVVAAARRAAAAFASRKDDPGSPSPSQPSQPADDPALAPGLYLVGTPIGNLEDITLRALRVLRTADVVLAEDTRHTRRLLRAYDVDAAALTSYHAHNERSRRDGVMDRLRRGGAVALVSDAGTPAVADPGGDLAAACAAEGIRVVPIPGPCAPAAAVIAAGLGTARFTFAGFLPAKSGARRKQLEELRGAAVGTTVFFVPPHKLVATLEDAVAPGSRARALLFFFRRFSLVSSRLRLFFAPSHAAASPDVMSRRVAPAVHLSQVHEEFWRGTLADAVAEFTSRKPRGEITLVVETGGGESGGETTPLPVRPRLDRALREMLDDGESPSEASKRAVRELGAKRKEAYAAALRLAGKTGGVDADA</sequence>
<dbReference type="KEGG" id="mpp:MICPUCDRAFT_21165"/>
<dbReference type="NCBIfam" id="TIGR00096">
    <property type="entry name" value="16S rRNA (cytidine(1402)-2'-O)-methyltransferase"/>
    <property type="match status" value="1"/>
</dbReference>
<dbReference type="EMBL" id="GG663745">
    <property type="protein sequence ID" value="EEH53933.1"/>
    <property type="molecule type" value="Genomic_DNA"/>
</dbReference>
<dbReference type="GO" id="GO:0006364">
    <property type="term" value="P:rRNA processing"/>
    <property type="evidence" value="ECO:0007669"/>
    <property type="project" value="UniProtKB-KW"/>
</dbReference>
<dbReference type="InterPro" id="IPR000878">
    <property type="entry name" value="4pyrrol_Mease"/>
</dbReference>
<dbReference type="Gene3D" id="3.30.950.10">
    <property type="entry name" value="Methyltransferase, Cobalt-precorrin-4 Transmethylase, Domain 2"/>
    <property type="match status" value="1"/>
</dbReference>
<proteinExistence type="inferred from homology"/>
<reference evidence="8 9" key="1">
    <citation type="journal article" date="2009" name="Science">
        <title>Green evolution and dynamic adaptations revealed by genomes of the marine picoeukaryotes Micromonas.</title>
        <authorList>
            <person name="Worden A.Z."/>
            <person name="Lee J.H."/>
            <person name="Mock T."/>
            <person name="Rouze P."/>
            <person name="Simmons M.P."/>
            <person name="Aerts A.L."/>
            <person name="Allen A.E."/>
            <person name="Cuvelier M.L."/>
            <person name="Derelle E."/>
            <person name="Everett M.V."/>
            <person name="Foulon E."/>
            <person name="Grimwood J."/>
            <person name="Gundlach H."/>
            <person name="Henrissat B."/>
            <person name="Napoli C."/>
            <person name="McDonald S.M."/>
            <person name="Parker M.S."/>
            <person name="Rombauts S."/>
            <person name="Salamov A."/>
            <person name="Von Dassow P."/>
            <person name="Badger J.H."/>
            <person name="Coutinho P.M."/>
            <person name="Demir E."/>
            <person name="Dubchak I."/>
            <person name="Gentemann C."/>
            <person name="Eikrem W."/>
            <person name="Gready J.E."/>
            <person name="John U."/>
            <person name="Lanier W."/>
            <person name="Lindquist E.A."/>
            <person name="Lucas S."/>
            <person name="Mayer K.F."/>
            <person name="Moreau H."/>
            <person name="Not F."/>
            <person name="Otillar R."/>
            <person name="Panaud O."/>
            <person name="Pangilinan J."/>
            <person name="Paulsen I."/>
            <person name="Piegu B."/>
            <person name="Poliakov A."/>
            <person name="Robbens S."/>
            <person name="Schmutz J."/>
            <person name="Toulza E."/>
            <person name="Wyss T."/>
            <person name="Zelensky A."/>
            <person name="Zhou K."/>
            <person name="Armbrust E.V."/>
            <person name="Bhattacharya D."/>
            <person name="Goodenough U.W."/>
            <person name="Van de Peer Y."/>
            <person name="Grigoriev I.V."/>
        </authorList>
    </citation>
    <scope>NUCLEOTIDE SEQUENCE [LARGE SCALE GENOMIC DNA]</scope>
    <source>
        <strain evidence="8 9">CCMP1545</strain>
    </source>
</reference>
<dbReference type="AlphaFoldDB" id="C1N229"/>
<evidence type="ECO:0000256" key="4">
    <source>
        <dbReference type="ARBA" id="ARBA00022679"/>
    </source>
</evidence>
<dbReference type="HAMAP" id="MF_01877">
    <property type="entry name" value="16SrRNA_methyltr_I"/>
    <property type="match status" value="1"/>
</dbReference>
<feature type="domain" description="Tetrapyrrole methylase" evidence="7">
    <location>
        <begin position="67"/>
        <end position="236"/>
    </location>
</feature>
<dbReference type="GO" id="GO:0032259">
    <property type="term" value="P:methylation"/>
    <property type="evidence" value="ECO:0007669"/>
    <property type="project" value="UniProtKB-KW"/>
</dbReference>
<dbReference type="GeneID" id="9687660"/>
<dbReference type="Pfam" id="PF00590">
    <property type="entry name" value="TP_methylase"/>
    <property type="match status" value="1"/>
</dbReference>
<dbReference type="STRING" id="564608.C1N229"/>
<evidence type="ECO:0000313" key="9">
    <source>
        <dbReference type="Proteomes" id="UP000001876"/>
    </source>
</evidence>
<keyword evidence="2" id="KW-0698">rRNA processing</keyword>
<dbReference type="InterPro" id="IPR014777">
    <property type="entry name" value="4pyrrole_Mease_sub1"/>
</dbReference>